<dbReference type="Proteomes" id="UP000715441">
    <property type="component" value="Unassembled WGS sequence"/>
</dbReference>
<reference evidence="1 2" key="1">
    <citation type="submission" date="2020-04" db="EMBL/GenBank/DDBJ databases">
        <title>Novel species.</title>
        <authorList>
            <person name="Teo W.F.A."/>
            <person name="Lipun K."/>
            <person name="Srisuk N."/>
            <person name="Duangmal K."/>
        </authorList>
    </citation>
    <scope>NUCLEOTIDE SEQUENCE [LARGE SCALE GENOMIC DNA]</scope>
    <source>
        <strain evidence="1 2">K13G38</strain>
    </source>
</reference>
<name>A0ABX1JC78_9PSEU</name>
<evidence type="ECO:0000313" key="1">
    <source>
        <dbReference type="EMBL" id="NKQ56469.1"/>
    </source>
</evidence>
<comment type="caution">
    <text evidence="1">The sequence shown here is derived from an EMBL/GenBank/DDBJ whole genome shotgun (WGS) entry which is preliminary data.</text>
</comment>
<evidence type="ECO:0000313" key="2">
    <source>
        <dbReference type="Proteomes" id="UP000715441"/>
    </source>
</evidence>
<organism evidence="1 2">
    <name type="scientific">Amycolatopsis acididurans</name>
    <dbReference type="NCBI Taxonomy" id="2724524"/>
    <lineage>
        <taxon>Bacteria</taxon>
        <taxon>Bacillati</taxon>
        <taxon>Actinomycetota</taxon>
        <taxon>Actinomycetes</taxon>
        <taxon>Pseudonocardiales</taxon>
        <taxon>Pseudonocardiaceae</taxon>
        <taxon>Amycolatopsis</taxon>
    </lineage>
</organism>
<dbReference type="Gene3D" id="3.40.1000.10">
    <property type="entry name" value="Mog1/PsbP, alpha/beta/alpha sandwich"/>
    <property type="match status" value="1"/>
</dbReference>
<keyword evidence="2" id="KW-1185">Reference proteome</keyword>
<dbReference type="RefSeq" id="WP_168519501.1">
    <property type="nucleotide sequence ID" value="NZ_JAAXLS010000023.1"/>
</dbReference>
<dbReference type="EMBL" id="JAAXLS010000023">
    <property type="protein sequence ID" value="NKQ56469.1"/>
    <property type="molecule type" value="Genomic_DNA"/>
</dbReference>
<protein>
    <submittedName>
        <fullName evidence="1">DUF1795 domain-containing protein</fullName>
    </submittedName>
</protein>
<gene>
    <name evidence="1" type="ORF">HFP15_26685</name>
</gene>
<accession>A0ABX1JC78</accession>
<sequence>MVATIPVPIQFSLPEGWRSVPPDRVDAGEAAFVALRPPGVKGFTPNITIAGKLHDAAEPLAKLADEAVERLRRGAPDAEIGKRKESGSEANPGLTQTVRMTLLLNNQPEHLVQLQVFLGMRDTRDPSRNAVLEIVLSALAEQFQDVVGDFQQFVSSIKPEEATS</sequence>
<proteinExistence type="predicted"/>